<feature type="compositionally biased region" description="Low complexity" evidence="1">
    <location>
        <begin position="183"/>
        <end position="194"/>
    </location>
</feature>
<dbReference type="Proteomes" id="UP000269134">
    <property type="component" value="Unassembled WGS sequence"/>
</dbReference>
<dbReference type="InterPro" id="IPR001387">
    <property type="entry name" value="Cro/C1-type_HTH"/>
</dbReference>
<feature type="compositionally biased region" description="Acidic residues" evidence="1">
    <location>
        <begin position="169"/>
        <end position="182"/>
    </location>
</feature>
<evidence type="ECO:0000313" key="7">
    <source>
        <dbReference type="Proteomes" id="UP001165292"/>
    </source>
</evidence>
<keyword evidence="2" id="KW-1133">Transmembrane helix</keyword>
<dbReference type="InterPro" id="IPR025194">
    <property type="entry name" value="RodZ-like_C"/>
</dbReference>
<organism evidence="4 7">
    <name type="scientific">Stutzerimonas nitrititolerans</name>
    <dbReference type="NCBI Taxonomy" id="2482751"/>
    <lineage>
        <taxon>Bacteria</taxon>
        <taxon>Pseudomonadati</taxon>
        <taxon>Pseudomonadota</taxon>
        <taxon>Gammaproteobacteria</taxon>
        <taxon>Pseudomonadales</taxon>
        <taxon>Pseudomonadaceae</taxon>
        <taxon>Stutzerimonas</taxon>
    </lineage>
</organism>
<dbReference type="PROSITE" id="PS50943">
    <property type="entry name" value="HTH_CROC1"/>
    <property type="match status" value="1"/>
</dbReference>
<protein>
    <submittedName>
        <fullName evidence="4">Helix-turn-helix domain-containing protein</fullName>
    </submittedName>
</protein>
<feature type="transmembrane region" description="Helical" evidence="2">
    <location>
        <begin position="116"/>
        <end position="133"/>
    </location>
</feature>
<dbReference type="Pfam" id="PF13413">
    <property type="entry name" value="HTH_25"/>
    <property type="match status" value="1"/>
</dbReference>
<evidence type="ECO:0000256" key="2">
    <source>
        <dbReference type="SAM" id="Phobius"/>
    </source>
</evidence>
<evidence type="ECO:0000313" key="6">
    <source>
        <dbReference type="Proteomes" id="UP000269134"/>
    </source>
</evidence>
<dbReference type="AlphaFoldDB" id="A0AA41WHF6"/>
<dbReference type="GeneID" id="84609399"/>
<dbReference type="Pfam" id="PF13464">
    <property type="entry name" value="RodZ_C"/>
    <property type="match status" value="1"/>
</dbReference>
<dbReference type="RefSeq" id="WP_122077020.1">
    <property type="nucleotide sequence ID" value="NZ_DAMBPA010000029.1"/>
</dbReference>
<name>A0AA41WHF6_9GAMM</name>
<proteinExistence type="predicted"/>
<gene>
    <name evidence="5" type="ORF">EA795_10150</name>
    <name evidence="4" type="ORF">NJF43_11425</name>
</gene>
<dbReference type="Proteomes" id="UP001165292">
    <property type="component" value="Unassembled WGS sequence"/>
</dbReference>
<dbReference type="EMBL" id="RFFL01000007">
    <property type="protein sequence ID" value="RMI00791.1"/>
    <property type="molecule type" value="Genomic_DNA"/>
</dbReference>
<reference evidence="4" key="2">
    <citation type="submission" date="2022-06" db="EMBL/GenBank/DDBJ databases">
        <title>Detection of beta-lactamases in bacteria of animal origin.</title>
        <authorList>
            <person name="Mlynarcik P."/>
            <person name="Zdarska V."/>
            <person name="Chudobova H."/>
            <person name="Prochazkova P."/>
            <person name="Hricova K."/>
            <person name="Mezerova K."/>
            <person name="Bardon J."/>
            <person name="Dolejska M."/>
            <person name="Sukkar I."/>
            <person name="Kolar M."/>
        </authorList>
    </citation>
    <scope>NUCLEOTIDE SEQUENCE</scope>
    <source>
        <strain evidence="4">S 300-3</strain>
    </source>
</reference>
<dbReference type="PANTHER" id="PTHR34475">
    <property type="match status" value="1"/>
</dbReference>
<dbReference type="InterPro" id="IPR050400">
    <property type="entry name" value="Bact_Cytoskel_RodZ"/>
</dbReference>
<dbReference type="CDD" id="cd00093">
    <property type="entry name" value="HTH_XRE"/>
    <property type="match status" value="1"/>
</dbReference>
<keyword evidence="2" id="KW-0472">Membrane</keyword>
<comment type="caution">
    <text evidence="4">The sequence shown here is derived from an EMBL/GenBank/DDBJ whole genome shotgun (WGS) entry which is preliminary data.</text>
</comment>
<feature type="domain" description="HTH cro/C1-type" evidence="3">
    <location>
        <begin position="20"/>
        <end position="51"/>
    </location>
</feature>
<reference evidence="5 6" key="1">
    <citation type="submission" date="2018-10" db="EMBL/GenBank/DDBJ databases">
        <title>Pseudomonas sp. GL14 genome.</title>
        <authorList>
            <person name="Peng J."/>
            <person name="Liu Z.-P."/>
        </authorList>
    </citation>
    <scope>NUCLEOTIDE SEQUENCE [LARGE SCALE GENOMIC DNA]</scope>
    <source>
        <strain evidence="5 6">GL14</strain>
    </source>
</reference>
<sequence>MIAPQSEAAVPSSNNPGETLRIARESKNLSLQSVAQQLNLSERALARIEAGDFSQLPGHTFARGYVRAYAKLLGLDQNRLVQEFDQHTGTTATGSSVNSLGHIDQPVRLSRNMVRFFLFALLLLLIGGGFYWWQDQQLAVQSGPAVTALERIEVEAADGTTEIHLLDRTDEEAGQVESESEAAEPSSTPEEPVPSIDPEAAADEPQVIDETASTDQAPSDSVSQPVDAPVVAEAPVQNPQAAAAAPGEGVLELRYTADCWTQVTDADGRVLLSVLAKAGTSRTVSGKAPLDLRLGYASGAQVTYNGEAVSLSGQTRGETARLKLGQ</sequence>
<dbReference type="EMBL" id="JAMYBS010000011">
    <property type="protein sequence ID" value="MCO7545362.1"/>
    <property type="molecule type" value="Genomic_DNA"/>
</dbReference>
<dbReference type="GO" id="GO:0003677">
    <property type="term" value="F:DNA binding"/>
    <property type="evidence" value="ECO:0007669"/>
    <property type="project" value="InterPro"/>
</dbReference>
<keyword evidence="2" id="KW-0812">Transmembrane</keyword>
<accession>A0AA41WHF6</accession>
<evidence type="ECO:0000256" key="1">
    <source>
        <dbReference type="SAM" id="MobiDB-lite"/>
    </source>
</evidence>
<dbReference type="InterPro" id="IPR010982">
    <property type="entry name" value="Lambda_DNA-bd_dom_sf"/>
</dbReference>
<evidence type="ECO:0000259" key="3">
    <source>
        <dbReference type="PROSITE" id="PS50943"/>
    </source>
</evidence>
<dbReference type="SUPFAM" id="SSF47413">
    <property type="entry name" value="lambda repressor-like DNA-binding domains"/>
    <property type="match status" value="1"/>
</dbReference>
<dbReference type="PANTHER" id="PTHR34475:SF1">
    <property type="entry name" value="CYTOSKELETON PROTEIN RODZ"/>
    <property type="match status" value="1"/>
</dbReference>
<dbReference type="Gene3D" id="1.10.260.40">
    <property type="entry name" value="lambda repressor-like DNA-binding domains"/>
    <property type="match status" value="1"/>
</dbReference>
<keyword evidence="6" id="KW-1185">Reference proteome</keyword>
<evidence type="ECO:0000313" key="4">
    <source>
        <dbReference type="EMBL" id="MCO7545362.1"/>
    </source>
</evidence>
<evidence type="ECO:0000313" key="5">
    <source>
        <dbReference type="EMBL" id="RMI00791.1"/>
    </source>
</evidence>
<feature type="region of interest" description="Disordered" evidence="1">
    <location>
        <begin position="160"/>
        <end position="198"/>
    </location>
</feature>
<dbReference type="SMART" id="SM00530">
    <property type="entry name" value="HTH_XRE"/>
    <property type="match status" value="1"/>
</dbReference>